<proteinExistence type="predicted"/>
<dbReference type="Proteomes" id="UP000477722">
    <property type="component" value="Unassembled WGS sequence"/>
</dbReference>
<keyword evidence="4" id="KW-1185">Reference proteome</keyword>
<comment type="caution">
    <text evidence="3">The sequence shown here is derived from an EMBL/GenBank/DDBJ whole genome shotgun (WGS) entry which is preliminary data.</text>
</comment>
<dbReference type="InterPro" id="IPR051606">
    <property type="entry name" value="Polyketide_Oxido-like"/>
</dbReference>
<reference evidence="3 4" key="1">
    <citation type="submission" date="2020-02" db="EMBL/GenBank/DDBJ databases">
        <title>Whole-genome analyses of novel actinobacteria.</title>
        <authorList>
            <person name="Sahin N."/>
            <person name="Tatar D."/>
        </authorList>
    </citation>
    <scope>NUCLEOTIDE SEQUENCE [LARGE SCALE GENOMIC DNA]</scope>
    <source>
        <strain evidence="3 4">SB3404</strain>
    </source>
</reference>
<feature type="region of interest" description="Disordered" evidence="1">
    <location>
        <begin position="1"/>
        <end position="25"/>
    </location>
</feature>
<feature type="domain" description="NAD(P)-binding" evidence="2">
    <location>
        <begin position="30"/>
        <end position="228"/>
    </location>
</feature>
<evidence type="ECO:0000259" key="2">
    <source>
        <dbReference type="Pfam" id="PF13460"/>
    </source>
</evidence>
<dbReference type="PANTHER" id="PTHR43355:SF2">
    <property type="entry name" value="FLAVIN REDUCTASE (NADPH)"/>
    <property type="match status" value="1"/>
</dbReference>
<gene>
    <name evidence="3" type="ORF">G5C65_10690</name>
</gene>
<feature type="compositionally biased region" description="Pro residues" evidence="1">
    <location>
        <begin position="1"/>
        <end position="22"/>
    </location>
</feature>
<dbReference type="GO" id="GO:0016646">
    <property type="term" value="F:oxidoreductase activity, acting on the CH-NH group of donors, NAD or NADP as acceptor"/>
    <property type="evidence" value="ECO:0007669"/>
    <property type="project" value="TreeGrafter"/>
</dbReference>
<dbReference type="PANTHER" id="PTHR43355">
    <property type="entry name" value="FLAVIN REDUCTASE (NADPH)"/>
    <property type="match status" value="1"/>
</dbReference>
<evidence type="ECO:0000256" key="1">
    <source>
        <dbReference type="SAM" id="MobiDB-lite"/>
    </source>
</evidence>
<dbReference type="InterPro" id="IPR016040">
    <property type="entry name" value="NAD(P)-bd_dom"/>
</dbReference>
<dbReference type="AlphaFoldDB" id="A0A6G4WUY6"/>
<evidence type="ECO:0000313" key="4">
    <source>
        <dbReference type="Proteomes" id="UP000477722"/>
    </source>
</evidence>
<accession>A0A6G4WUY6</accession>
<dbReference type="InterPro" id="IPR036291">
    <property type="entry name" value="NAD(P)-bd_dom_sf"/>
</dbReference>
<protein>
    <submittedName>
        <fullName evidence="3">NAD(P)H-binding protein</fullName>
    </submittedName>
</protein>
<sequence length="247" mass="25167">MQPTPTPDTTPDTTPTPTPTPTPGTVAVLGATGTVGSRVIAEARARGHHVLALSRKPPNAGPGVTPVAVDASDPDAVREALAGSGPHGAADAVVLAVRTVPVDREFLVGATRTALDGAARLGARVLVVGGAGALRSPDNRDLLVADNPGYVPAELRPVAAAGVAQLRACRAHTGGDWVYLSPPAVLEPGERTGRYRRGTDTLLIGVDGRSWISTEDLAVAVLDELEAPCGERHITVAHSEGPAAART</sequence>
<dbReference type="Pfam" id="PF13460">
    <property type="entry name" value="NAD_binding_10"/>
    <property type="match status" value="1"/>
</dbReference>
<organism evidence="3 4">
    <name type="scientific">Streptomyces boncukensis</name>
    <dbReference type="NCBI Taxonomy" id="2711219"/>
    <lineage>
        <taxon>Bacteria</taxon>
        <taxon>Bacillati</taxon>
        <taxon>Actinomycetota</taxon>
        <taxon>Actinomycetes</taxon>
        <taxon>Kitasatosporales</taxon>
        <taxon>Streptomycetaceae</taxon>
        <taxon>Streptomyces</taxon>
    </lineage>
</organism>
<evidence type="ECO:0000313" key="3">
    <source>
        <dbReference type="EMBL" id="NGO68813.1"/>
    </source>
</evidence>
<dbReference type="EMBL" id="JAAKZZ010000080">
    <property type="protein sequence ID" value="NGO68813.1"/>
    <property type="molecule type" value="Genomic_DNA"/>
</dbReference>
<name>A0A6G4WUY6_9ACTN</name>
<dbReference type="Gene3D" id="3.40.50.720">
    <property type="entry name" value="NAD(P)-binding Rossmann-like Domain"/>
    <property type="match status" value="1"/>
</dbReference>
<dbReference type="SUPFAM" id="SSF51735">
    <property type="entry name" value="NAD(P)-binding Rossmann-fold domains"/>
    <property type="match status" value="1"/>
</dbReference>